<dbReference type="SMART" id="SM00393">
    <property type="entry name" value="R3H"/>
    <property type="match status" value="1"/>
</dbReference>
<evidence type="ECO:0000259" key="9">
    <source>
        <dbReference type="PROSITE" id="PS51061"/>
    </source>
</evidence>
<keyword evidence="8" id="KW-0539">Nucleus</keyword>
<dbReference type="Gene3D" id="3.30.1370.50">
    <property type="entry name" value="R3H-like domain"/>
    <property type="match status" value="1"/>
</dbReference>
<keyword evidence="3" id="KW-0547">Nucleotide-binding</keyword>
<feature type="domain" description="R3H" evidence="9">
    <location>
        <begin position="18"/>
        <end position="82"/>
    </location>
</feature>
<evidence type="ECO:0008006" key="13">
    <source>
        <dbReference type="Google" id="ProtNLM"/>
    </source>
</evidence>
<keyword evidence="5" id="KW-0347">Helicase</keyword>
<dbReference type="Proteomes" id="UP001445076">
    <property type="component" value="Unassembled WGS sequence"/>
</dbReference>
<evidence type="ECO:0000256" key="8">
    <source>
        <dbReference type="ARBA" id="ARBA00023242"/>
    </source>
</evidence>
<comment type="similarity">
    <text evidence="2">Belongs to the DEAD box helicase family. DEAH subfamily.</text>
</comment>
<dbReference type="AlphaFoldDB" id="A0AAW0YDF8"/>
<evidence type="ECO:0000256" key="6">
    <source>
        <dbReference type="ARBA" id="ARBA00022840"/>
    </source>
</evidence>
<dbReference type="GO" id="GO:0016787">
    <property type="term" value="F:hydrolase activity"/>
    <property type="evidence" value="ECO:0007669"/>
    <property type="project" value="UniProtKB-KW"/>
</dbReference>
<dbReference type="Gene3D" id="3.40.50.300">
    <property type="entry name" value="P-loop containing nucleotide triphosphate hydrolases"/>
    <property type="match status" value="1"/>
</dbReference>
<evidence type="ECO:0000256" key="7">
    <source>
        <dbReference type="ARBA" id="ARBA00022884"/>
    </source>
</evidence>
<name>A0AAW0YDF8_CHEQU</name>
<feature type="non-terminal residue" evidence="11">
    <location>
        <position position="423"/>
    </location>
</feature>
<dbReference type="PROSITE" id="PS51061">
    <property type="entry name" value="R3H"/>
    <property type="match status" value="1"/>
</dbReference>
<keyword evidence="12" id="KW-1185">Reference proteome</keyword>
<dbReference type="SMART" id="SM00487">
    <property type="entry name" value="DEXDc"/>
    <property type="match status" value="1"/>
</dbReference>
<dbReference type="PANTHER" id="PTHR18934">
    <property type="entry name" value="ATP-DEPENDENT RNA HELICASE"/>
    <property type="match status" value="1"/>
</dbReference>
<comment type="caution">
    <text evidence="11">The sequence shown here is derived from an EMBL/GenBank/DDBJ whole genome shotgun (WGS) entry which is preliminary data.</text>
</comment>
<evidence type="ECO:0000256" key="5">
    <source>
        <dbReference type="ARBA" id="ARBA00022806"/>
    </source>
</evidence>
<dbReference type="SUPFAM" id="SSF82708">
    <property type="entry name" value="R3H domain"/>
    <property type="match status" value="1"/>
</dbReference>
<evidence type="ECO:0000313" key="12">
    <source>
        <dbReference type="Proteomes" id="UP001445076"/>
    </source>
</evidence>
<reference evidence="11 12" key="1">
    <citation type="journal article" date="2024" name="BMC Genomics">
        <title>Genome assembly of redclaw crayfish (Cherax quadricarinatus) provides insights into its immune adaptation and hypoxia tolerance.</title>
        <authorList>
            <person name="Liu Z."/>
            <person name="Zheng J."/>
            <person name="Li H."/>
            <person name="Fang K."/>
            <person name="Wang S."/>
            <person name="He J."/>
            <person name="Zhou D."/>
            <person name="Weng S."/>
            <person name="Chi M."/>
            <person name="Gu Z."/>
            <person name="He J."/>
            <person name="Li F."/>
            <person name="Wang M."/>
        </authorList>
    </citation>
    <scope>NUCLEOTIDE SEQUENCE [LARGE SCALE GENOMIC DNA]</scope>
    <source>
        <strain evidence="11">ZL_2023a</strain>
    </source>
</reference>
<dbReference type="GO" id="GO:0004386">
    <property type="term" value="F:helicase activity"/>
    <property type="evidence" value="ECO:0007669"/>
    <property type="project" value="UniProtKB-KW"/>
</dbReference>
<dbReference type="GO" id="GO:0005634">
    <property type="term" value="C:nucleus"/>
    <property type="evidence" value="ECO:0007669"/>
    <property type="project" value="UniProtKB-SubCell"/>
</dbReference>
<evidence type="ECO:0000256" key="3">
    <source>
        <dbReference type="ARBA" id="ARBA00022741"/>
    </source>
</evidence>
<dbReference type="GO" id="GO:0003723">
    <property type="term" value="F:RNA binding"/>
    <property type="evidence" value="ECO:0007669"/>
    <property type="project" value="UniProtKB-KW"/>
</dbReference>
<comment type="subcellular location">
    <subcellularLocation>
        <location evidence="1">Nucleus</location>
    </subcellularLocation>
</comment>
<dbReference type="PANTHER" id="PTHR18934:SF213">
    <property type="entry name" value="3'-5' RNA HELICASE YTHDC2"/>
    <property type="match status" value="1"/>
</dbReference>
<dbReference type="EMBL" id="JARKIK010000001">
    <property type="protein sequence ID" value="KAK8754607.1"/>
    <property type="molecule type" value="Genomic_DNA"/>
</dbReference>
<evidence type="ECO:0000256" key="4">
    <source>
        <dbReference type="ARBA" id="ARBA00022801"/>
    </source>
</evidence>
<dbReference type="GO" id="GO:0003677">
    <property type="term" value="F:DNA binding"/>
    <property type="evidence" value="ECO:0007669"/>
    <property type="project" value="UniProtKB-ARBA"/>
</dbReference>
<dbReference type="Pfam" id="PF00270">
    <property type="entry name" value="DEAD"/>
    <property type="match status" value="1"/>
</dbReference>
<dbReference type="InterPro" id="IPR001374">
    <property type="entry name" value="R3H_dom"/>
</dbReference>
<proteinExistence type="inferred from homology"/>
<dbReference type="PROSITE" id="PS51192">
    <property type="entry name" value="HELICASE_ATP_BIND_1"/>
    <property type="match status" value="1"/>
</dbReference>
<keyword evidence="4" id="KW-0378">Hydrolase</keyword>
<organism evidence="11 12">
    <name type="scientific">Cherax quadricarinatus</name>
    <name type="common">Australian red claw crayfish</name>
    <dbReference type="NCBI Taxonomy" id="27406"/>
    <lineage>
        <taxon>Eukaryota</taxon>
        <taxon>Metazoa</taxon>
        <taxon>Ecdysozoa</taxon>
        <taxon>Arthropoda</taxon>
        <taxon>Crustacea</taxon>
        <taxon>Multicrustacea</taxon>
        <taxon>Malacostraca</taxon>
        <taxon>Eumalacostraca</taxon>
        <taxon>Eucarida</taxon>
        <taxon>Decapoda</taxon>
        <taxon>Pleocyemata</taxon>
        <taxon>Astacidea</taxon>
        <taxon>Parastacoidea</taxon>
        <taxon>Parastacidae</taxon>
        <taxon>Cherax</taxon>
    </lineage>
</organism>
<evidence type="ECO:0000313" key="11">
    <source>
        <dbReference type="EMBL" id="KAK8754607.1"/>
    </source>
</evidence>
<dbReference type="GO" id="GO:0005524">
    <property type="term" value="F:ATP binding"/>
    <property type="evidence" value="ECO:0007669"/>
    <property type="project" value="UniProtKB-KW"/>
</dbReference>
<protein>
    <recommendedName>
        <fullName evidence="13">ATP-dependent RNA helicase YTHDC2</fullName>
    </recommendedName>
</protein>
<evidence type="ECO:0000259" key="10">
    <source>
        <dbReference type="PROSITE" id="PS51192"/>
    </source>
</evidence>
<evidence type="ECO:0000256" key="1">
    <source>
        <dbReference type="ARBA" id="ARBA00004123"/>
    </source>
</evidence>
<sequence>MGRRRGPNRLVNEAQVSEELKITIALALKKLTQNDDQKELELPSSLTSEERKYIHFLSQQMGFKSKSRGKGSSRYLTVYKKEGSTIMSSEAVVSLADPTRATILGLLQRCPVTNKERQDLLPATERDRLMNPELRDLSVLRSLGRLTPGPPQIPPPPSLSDLTAEARKLPIWNMRDQLLAAVHHNQVILVCGETGSGKTTQVPQMLLQEASSLGKPCRIFCTQPRRISALTIAERVAAERGEKVGYTVGYQIRLESKLSPKTLLTFCTNGVLLRTLMGGDSSLASVTHILVDEVHERDRFTDFLLIVLRDCLPKFRHLKLLLMSAALDVNLYAKYFNNCPVIDVPGRCYPVKEYFLEDVLKYTNYQTPEMVKASKELEQRQSGQKTATAWTQQLSQQILSNVSAASALASPNKISNTSQSKNQ</sequence>
<dbReference type="Pfam" id="PF01424">
    <property type="entry name" value="R3H"/>
    <property type="match status" value="1"/>
</dbReference>
<dbReference type="InterPro" id="IPR014001">
    <property type="entry name" value="Helicase_ATP-bd"/>
</dbReference>
<dbReference type="InterPro" id="IPR027417">
    <property type="entry name" value="P-loop_NTPase"/>
</dbReference>
<dbReference type="FunFam" id="3.40.50.300:FF:000284">
    <property type="entry name" value="probable ATP-dependent RNA helicase YTHDC2"/>
    <property type="match status" value="1"/>
</dbReference>
<dbReference type="InterPro" id="IPR011545">
    <property type="entry name" value="DEAD/DEAH_box_helicase_dom"/>
</dbReference>
<dbReference type="FunFam" id="3.30.1370.50:FF:000002">
    <property type="entry name" value="Immunoglobulin mu DNA-binding protein 2"/>
    <property type="match status" value="1"/>
</dbReference>
<dbReference type="SUPFAM" id="SSF52540">
    <property type="entry name" value="P-loop containing nucleoside triphosphate hydrolases"/>
    <property type="match status" value="1"/>
</dbReference>
<gene>
    <name evidence="11" type="ORF">OTU49_016859</name>
</gene>
<accession>A0AAW0YDF8</accession>
<dbReference type="InterPro" id="IPR036867">
    <property type="entry name" value="R3H_dom_sf"/>
</dbReference>
<keyword evidence="7" id="KW-0694">RNA-binding</keyword>
<evidence type="ECO:0000256" key="2">
    <source>
        <dbReference type="ARBA" id="ARBA00008792"/>
    </source>
</evidence>
<feature type="domain" description="Helicase ATP-binding" evidence="10">
    <location>
        <begin position="179"/>
        <end position="345"/>
    </location>
</feature>
<keyword evidence="6" id="KW-0067">ATP-binding</keyword>